<evidence type="ECO:0000313" key="2">
    <source>
        <dbReference type="EMBL" id="KFB37232.1"/>
    </source>
</evidence>
<evidence type="ECO:0000256" key="1">
    <source>
        <dbReference type="SAM" id="SignalP"/>
    </source>
</evidence>
<accession>A0A084VGY8</accession>
<organism evidence="2">
    <name type="scientific">Anopheles sinensis</name>
    <name type="common">Mosquito</name>
    <dbReference type="NCBI Taxonomy" id="74873"/>
    <lineage>
        <taxon>Eukaryota</taxon>
        <taxon>Metazoa</taxon>
        <taxon>Ecdysozoa</taxon>
        <taxon>Arthropoda</taxon>
        <taxon>Hexapoda</taxon>
        <taxon>Insecta</taxon>
        <taxon>Pterygota</taxon>
        <taxon>Neoptera</taxon>
        <taxon>Endopterygota</taxon>
        <taxon>Diptera</taxon>
        <taxon>Nematocera</taxon>
        <taxon>Culicoidea</taxon>
        <taxon>Culicidae</taxon>
        <taxon>Anophelinae</taxon>
        <taxon>Anopheles</taxon>
    </lineage>
</organism>
<evidence type="ECO:0000313" key="3">
    <source>
        <dbReference type="EnsemblMetazoa" id="ASIC004447-PA"/>
    </source>
</evidence>
<dbReference type="EMBL" id="KE524840">
    <property type="protein sequence ID" value="KFB37232.1"/>
    <property type="molecule type" value="Genomic_DNA"/>
</dbReference>
<dbReference type="Proteomes" id="UP000030765">
    <property type="component" value="Unassembled WGS sequence"/>
</dbReference>
<dbReference type="EMBL" id="ATLV01013117">
    <property type="status" value="NOT_ANNOTATED_CDS"/>
    <property type="molecule type" value="Genomic_DNA"/>
</dbReference>
<name>A0A084VGY8_ANOSI</name>
<feature type="chain" id="PRO_5010759824" evidence="1">
    <location>
        <begin position="27"/>
        <end position="100"/>
    </location>
</feature>
<keyword evidence="4" id="KW-1185">Reference proteome</keyword>
<dbReference type="VEuPathDB" id="VectorBase:ASIC004447"/>
<keyword evidence="1" id="KW-0732">Signal</keyword>
<sequence>MSLWCLVPGFWLAPIVTLSLPTATEGKRNGRGAVWKELEAMLWRGALVEGAGMCFNNTSTAGISSHPIQQGGWGREPSDIMMLGREQNPFPQQWDGMLGA</sequence>
<feature type="signal peptide" evidence="1">
    <location>
        <begin position="1"/>
        <end position="26"/>
    </location>
</feature>
<proteinExistence type="predicted"/>
<evidence type="ECO:0000313" key="4">
    <source>
        <dbReference type="Proteomes" id="UP000030765"/>
    </source>
</evidence>
<dbReference type="AlphaFoldDB" id="A0A084VGY8"/>
<protein>
    <submittedName>
        <fullName evidence="2 3">Glycerophosphoryl diester phosphodiesterase</fullName>
    </submittedName>
</protein>
<reference evidence="3" key="2">
    <citation type="submission" date="2020-05" db="UniProtKB">
        <authorList>
            <consortium name="EnsemblMetazoa"/>
        </authorList>
    </citation>
    <scope>IDENTIFICATION</scope>
</reference>
<gene>
    <name evidence="2" type="ORF">ZHAS_00004447</name>
</gene>
<dbReference type="EnsemblMetazoa" id="ASIC004447-RA">
    <property type="protein sequence ID" value="ASIC004447-PA"/>
    <property type="gene ID" value="ASIC004447"/>
</dbReference>
<reference evidence="2 4" key="1">
    <citation type="journal article" date="2014" name="BMC Genomics">
        <title>Genome sequence of Anopheles sinensis provides insight into genetics basis of mosquito competence for malaria parasites.</title>
        <authorList>
            <person name="Zhou D."/>
            <person name="Zhang D."/>
            <person name="Ding G."/>
            <person name="Shi L."/>
            <person name="Hou Q."/>
            <person name="Ye Y."/>
            <person name="Xu Y."/>
            <person name="Zhou H."/>
            <person name="Xiong C."/>
            <person name="Li S."/>
            <person name="Yu J."/>
            <person name="Hong S."/>
            <person name="Yu X."/>
            <person name="Zou P."/>
            <person name="Chen C."/>
            <person name="Chang X."/>
            <person name="Wang W."/>
            <person name="Lv Y."/>
            <person name="Sun Y."/>
            <person name="Ma L."/>
            <person name="Shen B."/>
            <person name="Zhu C."/>
        </authorList>
    </citation>
    <scope>NUCLEOTIDE SEQUENCE [LARGE SCALE GENOMIC DNA]</scope>
</reference>